<dbReference type="Pfam" id="PF03692">
    <property type="entry name" value="CxxCxxCC"/>
    <property type="match status" value="1"/>
</dbReference>
<gene>
    <name evidence="1" type="ORF">ENF30_01975</name>
</gene>
<dbReference type="EMBL" id="DQWQ01000086">
    <property type="protein sequence ID" value="HDD35548.1"/>
    <property type="molecule type" value="Genomic_DNA"/>
</dbReference>
<dbReference type="Proteomes" id="UP000885706">
    <property type="component" value="Unassembled WGS sequence"/>
</dbReference>
<evidence type="ECO:0000313" key="1">
    <source>
        <dbReference type="EMBL" id="HDD35548.1"/>
    </source>
</evidence>
<sequence>MNITKKIEEIEKIYKIFDGEVKEFKKGAVCKKGCADCCKQMARIELTTIEALRIGKRIETFEESIRAYIKKRLKKDFQKKKKHLYTTCPFLTKEDSCLIYTVRPFSCRWIYSLKKCNGGPPLIHRQVFEIAKRTIEKIKKLDYNGYSGHISIILWLLENKKFKENYLSGRIDKKITHFFSLYITPNFL</sequence>
<dbReference type="AlphaFoldDB" id="A0A7V0IA67"/>
<protein>
    <submittedName>
        <fullName evidence="1">YkgJ family cysteine cluster protein</fullName>
    </submittedName>
</protein>
<dbReference type="InterPro" id="IPR005358">
    <property type="entry name" value="Puta_zinc/iron-chelating_dom"/>
</dbReference>
<name>A0A7V0IA67_DESA2</name>
<comment type="caution">
    <text evidence="1">The sequence shown here is derived from an EMBL/GenBank/DDBJ whole genome shotgun (WGS) entry which is preliminary data.</text>
</comment>
<organism evidence="1">
    <name type="scientific">Desulfofervidus auxilii</name>
    <dbReference type="NCBI Taxonomy" id="1621989"/>
    <lineage>
        <taxon>Bacteria</taxon>
        <taxon>Pseudomonadati</taxon>
        <taxon>Thermodesulfobacteriota</taxon>
        <taxon>Candidatus Desulfofervidia</taxon>
        <taxon>Candidatus Desulfofervidales</taxon>
        <taxon>Candidatus Desulfofervidaceae</taxon>
        <taxon>Candidatus Desulfofervidus</taxon>
    </lineage>
</organism>
<accession>A0A7V0IA67</accession>
<reference evidence="1" key="1">
    <citation type="journal article" date="2020" name="mSystems">
        <title>Genome- and Community-Level Interaction Insights into Carbon Utilization and Element Cycling Functions of Hydrothermarchaeota in Hydrothermal Sediment.</title>
        <authorList>
            <person name="Zhou Z."/>
            <person name="Liu Y."/>
            <person name="Xu W."/>
            <person name="Pan J."/>
            <person name="Luo Z.H."/>
            <person name="Li M."/>
        </authorList>
    </citation>
    <scope>NUCLEOTIDE SEQUENCE [LARGE SCALE GENOMIC DNA]</scope>
    <source>
        <strain evidence="1">HyVt-113</strain>
    </source>
</reference>
<proteinExistence type="predicted"/>